<protein>
    <submittedName>
        <fullName evidence="1">Uncharacterized protein</fullName>
    </submittedName>
</protein>
<gene>
    <name evidence="1" type="ORF">C2845_PM02G38430</name>
</gene>
<dbReference type="Proteomes" id="UP000275267">
    <property type="component" value="Unassembled WGS sequence"/>
</dbReference>
<reference evidence="2" key="1">
    <citation type="journal article" date="2019" name="Nat. Commun.">
        <title>The genome of broomcorn millet.</title>
        <authorList>
            <person name="Zou C."/>
            <person name="Miki D."/>
            <person name="Li D."/>
            <person name="Tang Q."/>
            <person name="Xiao L."/>
            <person name="Rajput S."/>
            <person name="Deng P."/>
            <person name="Jia W."/>
            <person name="Huang R."/>
            <person name="Zhang M."/>
            <person name="Sun Y."/>
            <person name="Hu J."/>
            <person name="Fu X."/>
            <person name="Schnable P.S."/>
            <person name="Li F."/>
            <person name="Zhang H."/>
            <person name="Feng B."/>
            <person name="Zhu X."/>
            <person name="Liu R."/>
            <person name="Schnable J.C."/>
            <person name="Zhu J.-K."/>
            <person name="Zhang H."/>
        </authorList>
    </citation>
    <scope>NUCLEOTIDE SEQUENCE [LARGE SCALE GENOMIC DNA]</scope>
</reference>
<dbReference type="EMBL" id="PQIB02000005">
    <property type="protein sequence ID" value="RLN16656.1"/>
    <property type="molecule type" value="Genomic_DNA"/>
</dbReference>
<accession>A0A3L6S9S6</accession>
<dbReference type="AlphaFoldDB" id="A0A3L6S9S6"/>
<keyword evidence="2" id="KW-1185">Reference proteome</keyword>
<organism evidence="1 2">
    <name type="scientific">Panicum miliaceum</name>
    <name type="common">Proso millet</name>
    <name type="synonym">Broomcorn millet</name>
    <dbReference type="NCBI Taxonomy" id="4540"/>
    <lineage>
        <taxon>Eukaryota</taxon>
        <taxon>Viridiplantae</taxon>
        <taxon>Streptophyta</taxon>
        <taxon>Embryophyta</taxon>
        <taxon>Tracheophyta</taxon>
        <taxon>Spermatophyta</taxon>
        <taxon>Magnoliopsida</taxon>
        <taxon>Liliopsida</taxon>
        <taxon>Poales</taxon>
        <taxon>Poaceae</taxon>
        <taxon>PACMAD clade</taxon>
        <taxon>Panicoideae</taxon>
        <taxon>Panicodae</taxon>
        <taxon>Paniceae</taxon>
        <taxon>Panicinae</taxon>
        <taxon>Panicum</taxon>
        <taxon>Panicum sect. Panicum</taxon>
    </lineage>
</organism>
<sequence length="122" mass="13622">MASKREWEVLISLVASTHQEAWTVGAGQLSLENLVVVSEVGIFKFKHPVARYALNDDNRAEDFHALAKVMTSLLASLHGDSVVSCLPVDFSICRVWLIQNFSTSPLRTIHLCCHHHHMASRS</sequence>
<comment type="caution">
    <text evidence="1">The sequence shown here is derived from an EMBL/GenBank/DDBJ whole genome shotgun (WGS) entry which is preliminary data.</text>
</comment>
<dbReference type="OrthoDB" id="10509437at2759"/>
<name>A0A3L6S9S6_PANMI</name>
<evidence type="ECO:0000313" key="1">
    <source>
        <dbReference type="EMBL" id="RLN16656.1"/>
    </source>
</evidence>
<evidence type="ECO:0000313" key="2">
    <source>
        <dbReference type="Proteomes" id="UP000275267"/>
    </source>
</evidence>
<proteinExistence type="predicted"/>